<evidence type="ECO:0000313" key="1">
    <source>
        <dbReference type="EMBL" id="POS82735.1"/>
    </source>
</evidence>
<feature type="non-terminal residue" evidence="1">
    <location>
        <position position="1"/>
    </location>
</feature>
<evidence type="ECO:0000313" key="2">
    <source>
        <dbReference type="Proteomes" id="UP000237438"/>
    </source>
</evidence>
<accession>A0A2S4PL09</accession>
<reference evidence="1 2" key="1">
    <citation type="submission" date="2017-10" db="EMBL/GenBank/DDBJ databases">
        <title>Development of genomic resources for the powdery mildew, Erysiphe pulchra.</title>
        <authorList>
            <person name="Wadl P.A."/>
            <person name="Mack B.M."/>
            <person name="Moore G."/>
            <person name="Beltz S.B."/>
        </authorList>
    </citation>
    <scope>NUCLEOTIDE SEQUENCE [LARGE SCALE GENOMIC DNA]</scope>
    <source>
        <strain evidence="1">Cflorida</strain>
    </source>
</reference>
<dbReference type="EMBL" id="PEDP01002322">
    <property type="protein sequence ID" value="POS82735.1"/>
    <property type="molecule type" value="Genomic_DNA"/>
</dbReference>
<proteinExistence type="predicted"/>
<sequence length="248" mass="28449">ILHLHQDDVPRIVEQIDELVCAQMPTNDPELAAFVRTHLTHGPCGSGFPNAPCMRDGKCSKGFPKRWCERTVLAENSYPEFARPNNGVTWGSDRSQFDNRWVVPFNPYLTKKYSAHINVEIAHGIQAIKYLAKYVYKGSDRASLALQGEYDEIALTLQGRYIGPVQAIWRLMGYSTHEERPAVIQLPYHLVGRHRVSFTETMTREQVAVAIQSQSSIFVDWMRYNNANPDGRDLVYCDFPLYYTYTKK</sequence>
<dbReference type="PANTHER" id="PTHR10492:SF57">
    <property type="entry name" value="ATP-DEPENDENT DNA HELICASE"/>
    <property type="match status" value="1"/>
</dbReference>
<organism evidence="1 2">
    <name type="scientific">Erysiphe pulchra</name>
    <dbReference type="NCBI Taxonomy" id="225359"/>
    <lineage>
        <taxon>Eukaryota</taxon>
        <taxon>Fungi</taxon>
        <taxon>Dikarya</taxon>
        <taxon>Ascomycota</taxon>
        <taxon>Pezizomycotina</taxon>
        <taxon>Leotiomycetes</taxon>
        <taxon>Erysiphales</taxon>
        <taxon>Erysiphaceae</taxon>
        <taxon>Erysiphe</taxon>
    </lineage>
</organism>
<dbReference type="AlphaFoldDB" id="A0A2S4PL09"/>
<gene>
    <name evidence="1" type="ORF">EPUL_006832</name>
</gene>
<protein>
    <submittedName>
        <fullName evidence="1">Uncharacterized protein</fullName>
    </submittedName>
</protein>
<keyword evidence="2" id="KW-1185">Reference proteome</keyword>
<dbReference type="Proteomes" id="UP000237438">
    <property type="component" value="Unassembled WGS sequence"/>
</dbReference>
<name>A0A2S4PL09_9PEZI</name>
<comment type="caution">
    <text evidence="1">The sequence shown here is derived from an EMBL/GenBank/DDBJ whole genome shotgun (WGS) entry which is preliminary data.</text>
</comment>
<dbReference type="OrthoDB" id="1930928at2759"/>
<dbReference type="PANTHER" id="PTHR10492">
    <property type="match status" value="1"/>
</dbReference>
<dbReference type="STRING" id="225359.A0A2S4PL09"/>